<name>A0ABY7FTC9_MYAAR</name>
<dbReference type="Pfam" id="PF08487">
    <property type="entry name" value="VIT"/>
    <property type="match status" value="1"/>
</dbReference>
<gene>
    <name evidence="2" type="ORF">MAR_011187</name>
</gene>
<accession>A0ABY7FTC9</accession>
<feature type="domain" description="VIT" evidence="1">
    <location>
        <begin position="3"/>
        <end position="126"/>
    </location>
</feature>
<dbReference type="Proteomes" id="UP001164746">
    <property type="component" value="Chromosome 14"/>
</dbReference>
<dbReference type="PANTHER" id="PTHR10338">
    <property type="entry name" value="INTER-ALPHA-TRYPSIN INHIBITOR HEAVY CHAIN FAMILY MEMBER"/>
    <property type="match status" value="1"/>
</dbReference>
<keyword evidence="3" id="KW-1185">Reference proteome</keyword>
<sequence length="151" mass="17475">MLLDRVFPQPPEIVLMHIRSEIQFRFATTLVTSVVRNHANHTQDSTFQVTLPEEAFISNFTLEIDGVVYPGLVKDKDEARRDYERAKKKGQSTGLLSQKPRDTKNFKVEISIAKESTVTFNLTYIELLKRTRGFYEHRMFIKPGQPVGNFQ</sequence>
<dbReference type="PANTHER" id="PTHR10338:SF108">
    <property type="entry name" value="INTER-ALPHA-TRYPSIN INHIBITOR HEAVY CHAIN H4-LIKE PROTEIN"/>
    <property type="match status" value="1"/>
</dbReference>
<evidence type="ECO:0000313" key="3">
    <source>
        <dbReference type="Proteomes" id="UP001164746"/>
    </source>
</evidence>
<dbReference type="SMART" id="SM00609">
    <property type="entry name" value="VIT"/>
    <property type="match status" value="1"/>
</dbReference>
<organism evidence="2 3">
    <name type="scientific">Mya arenaria</name>
    <name type="common">Soft-shell clam</name>
    <dbReference type="NCBI Taxonomy" id="6604"/>
    <lineage>
        <taxon>Eukaryota</taxon>
        <taxon>Metazoa</taxon>
        <taxon>Spiralia</taxon>
        <taxon>Lophotrochozoa</taxon>
        <taxon>Mollusca</taxon>
        <taxon>Bivalvia</taxon>
        <taxon>Autobranchia</taxon>
        <taxon>Heteroconchia</taxon>
        <taxon>Euheterodonta</taxon>
        <taxon>Imparidentia</taxon>
        <taxon>Neoheterodontei</taxon>
        <taxon>Myida</taxon>
        <taxon>Myoidea</taxon>
        <taxon>Myidae</taxon>
        <taxon>Mya</taxon>
    </lineage>
</organism>
<proteinExistence type="predicted"/>
<protein>
    <submittedName>
        <fullName evidence="2">ITIH4-like protein</fullName>
    </submittedName>
</protein>
<dbReference type="InterPro" id="IPR013694">
    <property type="entry name" value="VIT"/>
</dbReference>
<dbReference type="EMBL" id="CP111025">
    <property type="protein sequence ID" value="WAR25483.1"/>
    <property type="molecule type" value="Genomic_DNA"/>
</dbReference>
<evidence type="ECO:0000259" key="1">
    <source>
        <dbReference type="SMART" id="SM00609"/>
    </source>
</evidence>
<evidence type="ECO:0000313" key="2">
    <source>
        <dbReference type="EMBL" id="WAR25483.1"/>
    </source>
</evidence>
<reference evidence="2" key="1">
    <citation type="submission" date="2022-11" db="EMBL/GenBank/DDBJ databases">
        <title>Centuries of genome instability and evolution in soft-shell clam transmissible cancer (bioRxiv).</title>
        <authorList>
            <person name="Hart S.F.M."/>
            <person name="Yonemitsu M.A."/>
            <person name="Giersch R.M."/>
            <person name="Beal B.F."/>
            <person name="Arriagada G."/>
            <person name="Davis B.W."/>
            <person name="Ostrander E.A."/>
            <person name="Goff S.P."/>
            <person name="Metzger M.J."/>
        </authorList>
    </citation>
    <scope>NUCLEOTIDE SEQUENCE</scope>
    <source>
        <strain evidence="2">MELC-2E11</strain>
        <tissue evidence="2">Siphon/mantle</tissue>
    </source>
</reference>
<feature type="non-terminal residue" evidence="2">
    <location>
        <position position="1"/>
    </location>
</feature>
<dbReference type="InterPro" id="IPR050934">
    <property type="entry name" value="ITIH"/>
</dbReference>